<proteinExistence type="inferred from homology"/>
<evidence type="ECO:0000256" key="14">
    <source>
        <dbReference type="RuleBase" id="RU365096"/>
    </source>
</evidence>
<dbReference type="InterPro" id="IPR011257">
    <property type="entry name" value="DNA_glycosylase"/>
</dbReference>
<keyword evidence="7" id="KW-0479">Metal-binding</keyword>
<dbReference type="InterPro" id="IPR044298">
    <property type="entry name" value="MIG/MutY"/>
</dbReference>
<keyword evidence="6" id="KW-0004">4Fe-4S</keyword>
<evidence type="ECO:0000256" key="3">
    <source>
        <dbReference type="ARBA" id="ARBA00008343"/>
    </source>
</evidence>
<dbReference type="Gene3D" id="1.10.1670.10">
    <property type="entry name" value="Helix-hairpin-Helix base-excision DNA repair enzymes (C-terminal)"/>
    <property type="match status" value="1"/>
</dbReference>
<evidence type="ECO:0000256" key="10">
    <source>
        <dbReference type="ARBA" id="ARBA00023004"/>
    </source>
</evidence>
<dbReference type="STRING" id="142588.SAMN04488559_11832"/>
<keyword evidence="9" id="KW-0378">Hydrolase</keyword>
<gene>
    <name evidence="16" type="ORF">SAMN04488559_11832</name>
</gene>
<dbReference type="InterPro" id="IPR023170">
    <property type="entry name" value="HhH_base_excis_C"/>
</dbReference>
<dbReference type="SMART" id="SM00525">
    <property type="entry name" value="FES"/>
    <property type="match status" value="1"/>
</dbReference>
<comment type="function">
    <text evidence="2">Adenine glycosylase active on G-A mispairs. MutY also corrects error-prone DNA synthesis past GO lesions which are due to the oxidatively damaged form of guanine: 7,8-dihydro-8-oxoguanine (8-oxo-dGTP).</text>
</comment>
<dbReference type="Pfam" id="PF14815">
    <property type="entry name" value="NUDIX_4"/>
    <property type="match status" value="1"/>
</dbReference>
<dbReference type="GO" id="GO:0006298">
    <property type="term" value="P:mismatch repair"/>
    <property type="evidence" value="ECO:0007669"/>
    <property type="project" value="TreeGrafter"/>
</dbReference>
<dbReference type="Gene3D" id="1.10.340.30">
    <property type="entry name" value="Hypothetical protein, domain 2"/>
    <property type="match status" value="1"/>
</dbReference>
<dbReference type="NCBIfam" id="TIGR01084">
    <property type="entry name" value="mutY"/>
    <property type="match status" value="1"/>
</dbReference>
<reference evidence="16 17" key="1">
    <citation type="submission" date="2016-10" db="EMBL/GenBank/DDBJ databases">
        <authorList>
            <person name="de Groot N.N."/>
        </authorList>
    </citation>
    <scope>NUCLEOTIDE SEQUENCE [LARGE SCALE GENOMIC DNA]</scope>
    <source>
        <strain evidence="16 17">DSM 13760</strain>
    </source>
</reference>
<dbReference type="InterPro" id="IPR029119">
    <property type="entry name" value="MutY_C"/>
</dbReference>
<evidence type="ECO:0000256" key="11">
    <source>
        <dbReference type="ARBA" id="ARBA00023014"/>
    </source>
</evidence>
<dbReference type="Gene3D" id="3.90.79.10">
    <property type="entry name" value="Nucleoside Triphosphate Pyrophosphohydrolase"/>
    <property type="match status" value="1"/>
</dbReference>
<dbReference type="RefSeq" id="WP_092653538.1">
    <property type="nucleotide sequence ID" value="NZ_FOHA01000018.1"/>
</dbReference>
<dbReference type="EC" id="3.2.2.31" evidence="4 14"/>
<feature type="domain" description="HhH-GPD" evidence="15">
    <location>
        <begin position="47"/>
        <end position="198"/>
    </location>
</feature>
<dbReference type="PANTHER" id="PTHR42944:SF1">
    <property type="entry name" value="ADENINE DNA GLYCOSYLASE"/>
    <property type="match status" value="1"/>
</dbReference>
<dbReference type="GO" id="GO:0006284">
    <property type="term" value="P:base-excision repair"/>
    <property type="evidence" value="ECO:0007669"/>
    <property type="project" value="UniProtKB-UniRule"/>
</dbReference>
<evidence type="ECO:0000256" key="1">
    <source>
        <dbReference type="ARBA" id="ARBA00000843"/>
    </source>
</evidence>
<evidence type="ECO:0000313" key="17">
    <source>
        <dbReference type="Proteomes" id="UP000198948"/>
    </source>
</evidence>
<evidence type="ECO:0000259" key="15">
    <source>
        <dbReference type="SMART" id="SM00478"/>
    </source>
</evidence>
<accession>A0A1H9TZ71</accession>
<sequence>MSNSNHWSKEETADFSYTFLAWYEREKRTLPWRENKDPYRIWVSEIMLQQTRVDTVIPYFLNFMTLFPTIKALAEAPEDTLLKAWEGLGYYSRVRNLQKSAIQIMEDFDGKMPQTAAEISTLKGIGPYTTGAIASMAYGLPTPAVDGNVMRVVSRLFEITDDIAKPKSRKIFEETMQDIISRDNPGDFNQAMMDLGSSTCTPKNPSCNLCPVNEFCQSYEKGTVGNYPVKSKKVKAKPVYYVGMIIKNEKGEFLLEKRPTEGLLANMWTFPLFPEEMMTHEVEVPAGGLHEIASEQTQQIVLKQLQEAMTQKYQLHPTFMKRPLPEIKHIFTHLKWFIACYYGQVDQVKLTDLPENCEFVHPENFEKYTFPGPQQKMLAQYQKNIGQKK</sequence>
<evidence type="ECO:0000256" key="6">
    <source>
        <dbReference type="ARBA" id="ARBA00022485"/>
    </source>
</evidence>
<keyword evidence="11" id="KW-0411">Iron-sulfur</keyword>
<comment type="catalytic activity">
    <reaction evidence="1 14">
        <text>Hydrolyzes free adenine bases from 7,8-dihydro-8-oxoguanine:adenine mismatched double-stranded DNA, leaving an apurinic site.</text>
        <dbReference type="EC" id="3.2.2.31"/>
    </reaction>
</comment>
<comment type="similarity">
    <text evidence="3 14">Belongs to the Nth/MutY family.</text>
</comment>
<evidence type="ECO:0000256" key="5">
    <source>
        <dbReference type="ARBA" id="ARBA00022023"/>
    </source>
</evidence>
<dbReference type="CDD" id="cd03431">
    <property type="entry name" value="NUDIX_DNA_Glycosylase_C-MutY"/>
    <property type="match status" value="1"/>
</dbReference>
<dbReference type="AlphaFoldDB" id="A0A1H9TZ71"/>
<dbReference type="CDD" id="cd00056">
    <property type="entry name" value="ENDO3c"/>
    <property type="match status" value="1"/>
</dbReference>
<dbReference type="OrthoDB" id="9802365at2"/>
<organism evidence="16 17">
    <name type="scientific">Isobaculum melis</name>
    <dbReference type="NCBI Taxonomy" id="142588"/>
    <lineage>
        <taxon>Bacteria</taxon>
        <taxon>Bacillati</taxon>
        <taxon>Bacillota</taxon>
        <taxon>Bacilli</taxon>
        <taxon>Lactobacillales</taxon>
        <taxon>Carnobacteriaceae</taxon>
        <taxon>Isobaculum</taxon>
    </lineage>
</organism>
<evidence type="ECO:0000313" key="16">
    <source>
        <dbReference type="EMBL" id="SES02362.1"/>
    </source>
</evidence>
<dbReference type="GO" id="GO:0035485">
    <property type="term" value="F:adenine/guanine mispair binding"/>
    <property type="evidence" value="ECO:0007669"/>
    <property type="project" value="TreeGrafter"/>
</dbReference>
<keyword evidence="8 14" id="KW-0227">DNA damage</keyword>
<evidence type="ECO:0000256" key="12">
    <source>
        <dbReference type="ARBA" id="ARBA00023204"/>
    </source>
</evidence>
<dbReference type="GO" id="GO:0000701">
    <property type="term" value="F:purine-specific mismatch base pair DNA N-glycosylase activity"/>
    <property type="evidence" value="ECO:0007669"/>
    <property type="project" value="UniProtKB-EC"/>
</dbReference>
<keyword evidence="10 14" id="KW-0408">Iron</keyword>
<dbReference type="PANTHER" id="PTHR42944">
    <property type="entry name" value="ADENINE DNA GLYCOSYLASE"/>
    <property type="match status" value="1"/>
</dbReference>
<name>A0A1H9TZ71_9LACT</name>
<dbReference type="SMART" id="SM00478">
    <property type="entry name" value="ENDO3c"/>
    <property type="match status" value="1"/>
</dbReference>
<dbReference type="InterPro" id="IPR003651">
    <property type="entry name" value="Endonuclease3_FeS-loop_motif"/>
</dbReference>
<dbReference type="FunFam" id="1.10.340.30:FF:000002">
    <property type="entry name" value="Adenine DNA glycosylase"/>
    <property type="match status" value="1"/>
</dbReference>
<dbReference type="Pfam" id="PF10576">
    <property type="entry name" value="EndIII_4Fe-2S"/>
    <property type="match status" value="1"/>
</dbReference>
<dbReference type="GO" id="GO:0046872">
    <property type="term" value="F:metal ion binding"/>
    <property type="evidence" value="ECO:0007669"/>
    <property type="project" value="UniProtKB-UniRule"/>
</dbReference>
<dbReference type="Proteomes" id="UP000198948">
    <property type="component" value="Unassembled WGS sequence"/>
</dbReference>
<keyword evidence="13 14" id="KW-0326">Glycosidase</keyword>
<dbReference type="FunFam" id="1.10.1670.10:FF:000002">
    <property type="entry name" value="Adenine DNA glycosylase"/>
    <property type="match status" value="1"/>
</dbReference>
<dbReference type="GO" id="GO:0034039">
    <property type="term" value="F:8-oxo-7,8-dihydroguanine DNA N-glycosylase activity"/>
    <property type="evidence" value="ECO:0007669"/>
    <property type="project" value="TreeGrafter"/>
</dbReference>
<keyword evidence="17" id="KW-1185">Reference proteome</keyword>
<dbReference type="InterPro" id="IPR003265">
    <property type="entry name" value="HhH-GPD_domain"/>
</dbReference>
<protein>
    <recommendedName>
        <fullName evidence="5 14">Adenine DNA glycosylase</fullName>
        <ecNumber evidence="4 14">3.2.2.31</ecNumber>
    </recommendedName>
</protein>
<evidence type="ECO:0000256" key="9">
    <source>
        <dbReference type="ARBA" id="ARBA00022801"/>
    </source>
</evidence>
<evidence type="ECO:0000256" key="7">
    <source>
        <dbReference type="ARBA" id="ARBA00022723"/>
    </source>
</evidence>
<dbReference type="GO" id="GO:0032357">
    <property type="term" value="F:oxidized purine DNA binding"/>
    <property type="evidence" value="ECO:0007669"/>
    <property type="project" value="TreeGrafter"/>
</dbReference>
<evidence type="ECO:0000256" key="13">
    <source>
        <dbReference type="ARBA" id="ARBA00023295"/>
    </source>
</evidence>
<evidence type="ECO:0000256" key="4">
    <source>
        <dbReference type="ARBA" id="ARBA00012045"/>
    </source>
</evidence>
<dbReference type="SUPFAM" id="SSF55811">
    <property type="entry name" value="Nudix"/>
    <property type="match status" value="1"/>
</dbReference>
<dbReference type="EMBL" id="FOHA01000018">
    <property type="protein sequence ID" value="SES02362.1"/>
    <property type="molecule type" value="Genomic_DNA"/>
</dbReference>
<dbReference type="Pfam" id="PF00730">
    <property type="entry name" value="HhH-GPD"/>
    <property type="match status" value="1"/>
</dbReference>
<evidence type="ECO:0000256" key="2">
    <source>
        <dbReference type="ARBA" id="ARBA00002933"/>
    </source>
</evidence>
<comment type="cofactor">
    <cofactor evidence="14">
        <name>[4Fe-4S] cluster</name>
        <dbReference type="ChEBI" id="CHEBI:49883"/>
    </cofactor>
    <text evidence="14">Binds 1 [4Fe-4S] cluster.</text>
</comment>
<dbReference type="SUPFAM" id="SSF48150">
    <property type="entry name" value="DNA-glycosylase"/>
    <property type="match status" value="1"/>
</dbReference>
<evidence type="ECO:0000256" key="8">
    <source>
        <dbReference type="ARBA" id="ARBA00022763"/>
    </source>
</evidence>
<dbReference type="InterPro" id="IPR005760">
    <property type="entry name" value="A/G_AdeGlyc_MutY"/>
</dbReference>
<keyword evidence="12" id="KW-0234">DNA repair</keyword>
<dbReference type="GO" id="GO:0051539">
    <property type="term" value="F:4 iron, 4 sulfur cluster binding"/>
    <property type="evidence" value="ECO:0007669"/>
    <property type="project" value="UniProtKB-UniRule"/>
</dbReference>
<dbReference type="InterPro" id="IPR015797">
    <property type="entry name" value="NUDIX_hydrolase-like_dom_sf"/>
</dbReference>